<dbReference type="Gene3D" id="3.40.50.620">
    <property type="entry name" value="HUPs"/>
    <property type="match status" value="1"/>
</dbReference>
<organism evidence="2 3">
    <name type="scientific">Domibacillus aminovorans</name>
    <dbReference type="NCBI Taxonomy" id="29332"/>
    <lineage>
        <taxon>Bacteria</taxon>
        <taxon>Bacillati</taxon>
        <taxon>Bacillota</taxon>
        <taxon>Bacilli</taxon>
        <taxon>Bacillales</taxon>
        <taxon>Bacillaceae</taxon>
        <taxon>Domibacillus</taxon>
    </lineage>
</organism>
<dbReference type="InterPro" id="IPR014729">
    <property type="entry name" value="Rossmann-like_a/b/a_fold"/>
</dbReference>
<evidence type="ECO:0000313" key="3">
    <source>
        <dbReference type="Proteomes" id="UP000076935"/>
    </source>
</evidence>
<name>A0A177L040_9BACI</name>
<dbReference type="AlphaFoldDB" id="A0A177L040"/>
<dbReference type="RefSeq" id="WP_082862927.1">
    <property type="nucleotide sequence ID" value="NZ_JBCNAN010000007.1"/>
</dbReference>
<dbReference type="GO" id="GO:0005886">
    <property type="term" value="C:plasma membrane"/>
    <property type="evidence" value="ECO:0007669"/>
    <property type="project" value="TreeGrafter"/>
</dbReference>
<dbReference type="InterPro" id="IPR051599">
    <property type="entry name" value="Cell_Envelope_Assoc"/>
</dbReference>
<evidence type="ECO:0000259" key="1">
    <source>
        <dbReference type="Pfam" id="PF02698"/>
    </source>
</evidence>
<proteinExistence type="predicted"/>
<feature type="domain" description="DUF218" evidence="1">
    <location>
        <begin position="22"/>
        <end position="107"/>
    </location>
</feature>
<protein>
    <recommendedName>
        <fullName evidence="1">DUF218 domain-containing protein</fullName>
    </recommendedName>
</protein>
<dbReference type="Proteomes" id="UP000076935">
    <property type="component" value="Unassembled WGS sequence"/>
</dbReference>
<accession>A0A177L040</accession>
<evidence type="ECO:0000313" key="2">
    <source>
        <dbReference type="EMBL" id="OAH58973.1"/>
    </source>
</evidence>
<gene>
    <name evidence="2" type="ORF">AWH49_04735</name>
</gene>
<dbReference type="PANTHER" id="PTHR30336">
    <property type="entry name" value="INNER MEMBRANE PROTEIN, PROBABLE PERMEASE"/>
    <property type="match status" value="1"/>
</dbReference>
<dbReference type="EMBL" id="LQWY01000067">
    <property type="protein sequence ID" value="OAH58973.1"/>
    <property type="molecule type" value="Genomic_DNA"/>
</dbReference>
<reference evidence="2 3" key="1">
    <citation type="submission" date="2016-01" db="EMBL/GenBank/DDBJ databases">
        <title>Investigation of taxonomic status of Bacillus aminovorans.</title>
        <authorList>
            <person name="Verma A."/>
            <person name="Pal Y."/>
            <person name="Krishnamurthi S."/>
        </authorList>
    </citation>
    <scope>NUCLEOTIDE SEQUENCE [LARGE SCALE GENOMIC DNA]</scope>
    <source>
        <strain evidence="2 3">DSM 1314</strain>
    </source>
</reference>
<dbReference type="CDD" id="cd06259">
    <property type="entry name" value="YdcF-like"/>
    <property type="match status" value="1"/>
</dbReference>
<dbReference type="Pfam" id="PF02698">
    <property type="entry name" value="DUF218"/>
    <property type="match status" value="1"/>
</dbReference>
<dbReference type="InterPro" id="IPR003848">
    <property type="entry name" value="DUF218"/>
</dbReference>
<keyword evidence="3" id="KW-1185">Reference proteome</keyword>
<sequence>MRKPLLYIRKAYSDYVMLSIASEEGLRTQQAIVLGISDAALLLEEEATSTYTNAVYTKELMETHGLRSAIVVSSDYHMRRVKLIFDRVYKDSGIELTYVTSQRNDQMWYKDRANVWYTFTEFVKIPAYALRLYKFIDIE</sequence>
<dbReference type="PANTHER" id="PTHR30336:SF20">
    <property type="entry name" value="DUF218 DOMAIN-CONTAINING PROTEIN"/>
    <property type="match status" value="1"/>
</dbReference>
<comment type="caution">
    <text evidence="2">The sequence shown here is derived from an EMBL/GenBank/DDBJ whole genome shotgun (WGS) entry which is preliminary data.</text>
</comment>